<dbReference type="InterPro" id="IPR050188">
    <property type="entry name" value="RluA_PseudoU_synthase"/>
</dbReference>
<organism evidence="9 10">
    <name type="scientific">Entomobacter blattae</name>
    <dbReference type="NCBI Taxonomy" id="2762277"/>
    <lineage>
        <taxon>Bacteria</taxon>
        <taxon>Pseudomonadati</taxon>
        <taxon>Pseudomonadota</taxon>
        <taxon>Alphaproteobacteria</taxon>
        <taxon>Acetobacterales</taxon>
        <taxon>Acetobacteraceae</taxon>
        <taxon>Entomobacter</taxon>
    </lineage>
</organism>
<dbReference type="InterPro" id="IPR020103">
    <property type="entry name" value="PsdUridine_synth_cat_dom_sf"/>
</dbReference>
<dbReference type="PROSITE" id="PS01129">
    <property type="entry name" value="PSI_RLU"/>
    <property type="match status" value="1"/>
</dbReference>
<dbReference type="AlphaFoldDB" id="A0A7H1NT86"/>
<dbReference type="Pfam" id="PF00849">
    <property type="entry name" value="PseudoU_synth_2"/>
    <property type="match status" value="1"/>
</dbReference>
<comment type="catalytic activity">
    <reaction evidence="6">
        <text>a uridine in RNA = a pseudouridine in RNA</text>
        <dbReference type="Rhea" id="RHEA:48348"/>
        <dbReference type="Rhea" id="RHEA-COMP:12068"/>
        <dbReference type="Rhea" id="RHEA-COMP:12069"/>
        <dbReference type="ChEBI" id="CHEBI:65314"/>
        <dbReference type="ChEBI" id="CHEBI:65315"/>
    </reaction>
</comment>
<evidence type="ECO:0000256" key="1">
    <source>
        <dbReference type="ARBA" id="ARBA00010876"/>
    </source>
</evidence>
<dbReference type="KEGG" id="ebla:JGUZn3_17800"/>
<dbReference type="InterPro" id="IPR002942">
    <property type="entry name" value="S4_RNA-bd"/>
</dbReference>
<dbReference type="CDD" id="cd00165">
    <property type="entry name" value="S4"/>
    <property type="match status" value="1"/>
</dbReference>
<dbReference type="InterPro" id="IPR006225">
    <property type="entry name" value="PsdUridine_synth_RluC/D"/>
</dbReference>
<evidence type="ECO:0000259" key="7">
    <source>
        <dbReference type="Pfam" id="PF00849"/>
    </source>
</evidence>
<dbReference type="Proteomes" id="UP000516349">
    <property type="component" value="Chromosome"/>
</dbReference>
<feature type="domain" description="Pseudouridine synthase RsuA/RluA-like" evidence="7">
    <location>
        <begin position="97"/>
        <end position="253"/>
    </location>
</feature>
<keyword evidence="10" id="KW-1185">Reference proteome</keyword>
<evidence type="ECO:0000259" key="8">
    <source>
        <dbReference type="Pfam" id="PF01479"/>
    </source>
</evidence>
<dbReference type="Gene3D" id="3.30.2350.10">
    <property type="entry name" value="Pseudouridine synthase"/>
    <property type="match status" value="1"/>
</dbReference>
<dbReference type="Gene3D" id="3.10.290.10">
    <property type="entry name" value="RNA-binding S4 domain"/>
    <property type="match status" value="1"/>
</dbReference>
<dbReference type="InterPro" id="IPR006224">
    <property type="entry name" value="PsdUridine_synth_RluA-like_CS"/>
</dbReference>
<dbReference type="SUPFAM" id="SSF55120">
    <property type="entry name" value="Pseudouridine synthase"/>
    <property type="match status" value="1"/>
</dbReference>
<dbReference type="InterPro" id="IPR006145">
    <property type="entry name" value="PsdUridine_synth_RsuA/RluA"/>
</dbReference>
<comment type="catalytic activity">
    <reaction evidence="3">
        <text>uridine(1911/1915/1917) in 23S rRNA = pseudouridine(1911/1915/1917) in 23S rRNA</text>
        <dbReference type="Rhea" id="RHEA:42524"/>
        <dbReference type="Rhea" id="RHEA-COMP:10097"/>
        <dbReference type="Rhea" id="RHEA-COMP:10098"/>
        <dbReference type="ChEBI" id="CHEBI:65314"/>
        <dbReference type="ChEBI" id="CHEBI:65315"/>
        <dbReference type="EC" id="5.4.99.23"/>
    </reaction>
</comment>
<reference evidence="9 10" key="1">
    <citation type="submission" date="2020-08" db="EMBL/GenBank/DDBJ databases">
        <title>Complete genome sequence of Entomobacter blattae G55GP.</title>
        <authorList>
            <person name="Poehlein A."/>
            <person name="Guzman J."/>
            <person name="Daniel R."/>
            <person name="Vilcinskas A."/>
        </authorList>
    </citation>
    <scope>NUCLEOTIDE SEQUENCE [LARGE SCALE GENOMIC DNA]</scope>
    <source>
        <strain evidence="9 10">G55GP</strain>
    </source>
</reference>
<protein>
    <recommendedName>
        <fullName evidence="6">Pseudouridine synthase</fullName>
        <ecNumber evidence="6">5.4.99.-</ecNumber>
    </recommendedName>
</protein>
<dbReference type="NCBIfam" id="TIGR00005">
    <property type="entry name" value="rluA_subfam"/>
    <property type="match status" value="1"/>
</dbReference>
<evidence type="ECO:0000256" key="2">
    <source>
        <dbReference type="ARBA" id="ARBA00023235"/>
    </source>
</evidence>
<keyword evidence="5" id="KW-0694">RNA-binding</keyword>
<comment type="similarity">
    <text evidence="1 6">Belongs to the pseudouridine synthase RluA family.</text>
</comment>
<gene>
    <name evidence="9" type="primary">rluD</name>
    <name evidence="9" type="ORF">JGUZn3_17800</name>
</gene>
<evidence type="ECO:0000256" key="4">
    <source>
        <dbReference type="PIRSR" id="PIRSR606225-1"/>
    </source>
</evidence>
<feature type="active site" evidence="4">
    <location>
        <position position="148"/>
    </location>
</feature>
<name>A0A7H1NT86_9PROT</name>
<dbReference type="GO" id="GO:0160140">
    <property type="term" value="F:23S rRNA pseudouridine(1911/1915/1917) synthase activity"/>
    <property type="evidence" value="ECO:0007669"/>
    <property type="project" value="UniProtKB-EC"/>
</dbReference>
<evidence type="ECO:0000256" key="6">
    <source>
        <dbReference type="RuleBase" id="RU362028"/>
    </source>
</evidence>
<sequence length="337" mass="37473">MKNSSSTYTYVVSAEDIAETKPRADRLLADQLPLSLSRSRIKTLIEQGHITRNHAPFTEPARQVHEGDVFELILPAPVSTRPQAEEIDLAILYEDDHLLVLNKSAGMVVHPAPGNETGTMVNALLSHCGHTLPGIGGEIRPGIIHRLDKDTSGVMVVAKTEQALTSLSHQFAERSINRRYLALCWGRLPSQGSIEGPIGRDPKDRKKMAVVNRNGKYALTSYQSLLYFGEAITFLECKLATGRTHQIRVHMAHSQHPLLGDPLYLRRIHPAAKTLSKHLKTLALDYPYQALHATLLGFSHPATDQYMEFSTPVPQTMKTLIDELCLEYGEKARYDAS</sequence>
<dbReference type="InterPro" id="IPR036986">
    <property type="entry name" value="S4_RNA-bd_sf"/>
</dbReference>
<dbReference type="EMBL" id="CP060244">
    <property type="protein sequence ID" value="QNT78996.1"/>
    <property type="molecule type" value="Genomic_DNA"/>
</dbReference>
<dbReference type="GO" id="GO:0003723">
    <property type="term" value="F:RNA binding"/>
    <property type="evidence" value="ECO:0007669"/>
    <property type="project" value="UniProtKB-KW"/>
</dbReference>
<dbReference type="PANTHER" id="PTHR21600">
    <property type="entry name" value="MITOCHONDRIAL RNA PSEUDOURIDINE SYNTHASE"/>
    <property type="match status" value="1"/>
</dbReference>
<keyword evidence="2 6" id="KW-0413">Isomerase</keyword>
<dbReference type="PANTHER" id="PTHR21600:SF44">
    <property type="entry name" value="RIBOSOMAL LARGE SUBUNIT PSEUDOURIDINE SYNTHASE D"/>
    <property type="match status" value="1"/>
</dbReference>
<evidence type="ECO:0000313" key="9">
    <source>
        <dbReference type="EMBL" id="QNT78996.1"/>
    </source>
</evidence>
<dbReference type="GO" id="GO:0000455">
    <property type="term" value="P:enzyme-directed rRNA pseudouridine synthesis"/>
    <property type="evidence" value="ECO:0007669"/>
    <property type="project" value="TreeGrafter"/>
</dbReference>
<dbReference type="EC" id="5.4.99.-" evidence="6"/>
<dbReference type="RefSeq" id="WP_203413203.1">
    <property type="nucleotide sequence ID" value="NZ_CP060244.1"/>
</dbReference>
<accession>A0A7H1NT86</accession>
<dbReference type="SUPFAM" id="SSF55174">
    <property type="entry name" value="Alpha-L RNA-binding motif"/>
    <property type="match status" value="1"/>
</dbReference>
<proteinExistence type="inferred from homology"/>
<dbReference type="PROSITE" id="PS50889">
    <property type="entry name" value="S4"/>
    <property type="match status" value="1"/>
</dbReference>
<evidence type="ECO:0000313" key="10">
    <source>
        <dbReference type="Proteomes" id="UP000516349"/>
    </source>
</evidence>
<evidence type="ECO:0000256" key="5">
    <source>
        <dbReference type="PROSITE-ProRule" id="PRU00182"/>
    </source>
</evidence>
<dbReference type="CDD" id="cd02869">
    <property type="entry name" value="PseudoU_synth_RluA_like"/>
    <property type="match status" value="1"/>
</dbReference>
<evidence type="ECO:0000256" key="3">
    <source>
        <dbReference type="ARBA" id="ARBA00036882"/>
    </source>
</evidence>
<dbReference type="Pfam" id="PF01479">
    <property type="entry name" value="S4"/>
    <property type="match status" value="1"/>
</dbReference>
<feature type="domain" description="RNA-binding S4" evidence="8">
    <location>
        <begin position="25"/>
        <end position="69"/>
    </location>
</feature>
<comment type="function">
    <text evidence="6">Responsible for synthesis of pseudouridine from uracil.</text>
</comment>